<evidence type="ECO:0000313" key="2">
    <source>
        <dbReference type="Proteomes" id="UP000032946"/>
    </source>
</evidence>
<accession>A0A9P1P030</accession>
<evidence type="ECO:0000313" key="1">
    <source>
        <dbReference type="EMBL" id="CDM94312.1"/>
    </source>
</evidence>
<protein>
    <submittedName>
        <fullName evidence="1">Uncharacterized protein</fullName>
    </submittedName>
</protein>
<name>A0A9P1P030_9CYAN</name>
<organism evidence="1 2">
    <name type="scientific">Limnospira indica PCC 8005</name>
    <dbReference type="NCBI Taxonomy" id="376219"/>
    <lineage>
        <taxon>Bacteria</taxon>
        <taxon>Bacillati</taxon>
        <taxon>Cyanobacteriota</taxon>
        <taxon>Cyanophyceae</taxon>
        <taxon>Oscillatoriophycideae</taxon>
        <taxon>Oscillatoriales</taxon>
        <taxon>Sirenicapillariaceae</taxon>
        <taxon>Limnospira</taxon>
    </lineage>
</organism>
<gene>
    <name evidence="1" type="ORF">ARTHRO_11986</name>
</gene>
<dbReference type="AlphaFoldDB" id="A0A9P1P030"/>
<reference evidence="1 2" key="1">
    <citation type="submission" date="2014-02" db="EMBL/GenBank/DDBJ databases">
        <authorList>
            <person name="Genoscope - CEA"/>
        </authorList>
    </citation>
    <scope>NUCLEOTIDE SEQUENCE [LARGE SCALE GENOMIC DNA]</scope>
    <source>
        <strain evidence="1 2">PCC 8005</strain>
    </source>
</reference>
<dbReference type="EMBL" id="FO818640">
    <property type="protein sequence ID" value="CDM94312.1"/>
    <property type="molecule type" value="Genomic_DNA"/>
</dbReference>
<proteinExistence type="predicted"/>
<keyword evidence="2" id="KW-1185">Reference proteome</keyword>
<sequence>MQEVIYIELIAFPKPSQIVTESRKKHDSHNRYGKAVLRI</sequence>
<dbReference type="Proteomes" id="UP000032946">
    <property type="component" value="Chromosome"/>
</dbReference>